<dbReference type="AlphaFoldDB" id="A0AAE0KQB5"/>
<organism evidence="2 3">
    <name type="scientific">Cymbomonas tetramitiformis</name>
    <dbReference type="NCBI Taxonomy" id="36881"/>
    <lineage>
        <taxon>Eukaryota</taxon>
        <taxon>Viridiplantae</taxon>
        <taxon>Chlorophyta</taxon>
        <taxon>Pyramimonadophyceae</taxon>
        <taxon>Pyramimonadales</taxon>
        <taxon>Pyramimonadaceae</taxon>
        <taxon>Cymbomonas</taxon>
    </lineage>
</organism>
<feature type="region of interest" description="Disordered" evidence="1">
    <location>
        <begin position="1"/>
        <end position="34"/>
    </location>
</feature>
<dbReference type="SUPFAM" id="SSF56672">
    <property type="entry name" value="DNA/RNA polymerases"/>
    <property type="match status" value="1"/>
</dbReference>
<proteinExistence type="predicted"/>
<evidence type="ECO:0000313" key="3">
    <source>
        <dbReference type="Proteomes" id="UP001190700"/>
    </source>
</evidence>
<gene>
    <name evidence="2" type="ORF">CYMTET_33999</name>
</gene>
<name>A0AAE0KQB5_9CHLO</name>
<accession>A0AAE0KQB5</accession>
<protein>
    <submittedName>
        <fullName evidence="2">Uncharacterized protein</fullName>
    </submittedName>
</protein>
<dbReference type="EMBL" id="LGRX02021249">
    <property type="protein sequence ID" value="KAK3256891.1"/>
    <property type="molecule type" value="Genomic_DNA"/>
</dbReference>
<reference evidence="2 3" key="1">
    <citation type="journal article" date="2015" name="Genome Biol. Evol.">
        <title>Comparative Genomics of a Bacterivorous Green Alga Reveals Evolutionary Causalities and Consequences of Phago-Mixotrophic Mode of Nutrition.</title>
        <authorList>
            <person name="Burns J.A."/>
            <person name="Paasch A."/>
            <person name="Narechania A."/>
            <person name="Kim E."/>
        </authorList>
    </citation>
    <scope>NUCLEOTIDE SEQUENCE [LARGE SCALE GENOMIC DNA]</scope>
    <source>
        <strain evidence="2 3">PLY_AMNH</strain>
    </source>
</reference>
<evidence type="ECO:0000256" key="1">
    <source>
        <dbReference type="SAM" id="MobiDB-lite"/>
    </source>
</evidence>
<keyword evidence="3" id="KW-1185">Reference proteome</keyword>
<sequence length="283" mass="31108">MILPLTQKGGGAPAPFDHGVSLGDATPPQPEWPRAKTDWCLRTGAWARARRRRRLSRVFLVPKPGAKKRRLVMDFRWLGSHCVKSQCKMETRKQLQRRAKPDDWCFSFDLQDCVGIEPDFQSRGAVSVRRSLLWVERLPSYLRQADAGASGVPAFTKVRSGTTGGAHFGVAARCADRGQVAGELEGAGASSTSKVPASKLPCMDDFLALASSKVEALRARELASLAETRHWAEREEGAAGARCSWGNAVWRQTHTRDSSACGAVNRRGKRIPKRDFLSHAGNM</sequence>
<dbReference type="Proteomes" id="UP001190700">
    <property type="component" value="Unassembled WGS sequence"/>
</dbReference>
<dbReference type="InterPro" id="IPR043502">
    <property type="entry name" value="DNA/RNA_pol_sf"/>
</dbReference>
<comment type="caution">
    <text evidence="2">The sequence shown here is derived from an EMBL/GenBank/DDBJ whole genome shotgun (WGS) entry which is preliminary data.</text>
</comment>
<evidence type="ECO:0000313" key="2">
    <source>
        <dbReference type="EMBL" id="KAK3256891.1"/>
    </source>
</evidence>